<protein>
    <submittedName>
        <fullName evidence="3">Uncharacterized protein</fullName>
    </submittedName>
</protein>
<sequence>MAEENNNSKTEEDIKNQDSTTTDNKVPEIQDDANKIEFFENISDIIFFLNLISALFSVINFKYKLYFFITTVIFSLTYIILTRSVDIFLKNTEEIEKRKEFIKNSFNSNLSEDTTQLNNNNNNNNNINEKESIKKMGINCFKSLFFTDFILNKMVFEKNVKTFALIFFYVVLLTQAKNLQGFVLLFTQTYFVIEYFFKYLKFHYFRGKVFYIYNEIYDIFITSPPPKEENMLIAKILEITMNYECLKSFCKVSLSSRILNKYTPSLSQEWDTLYHKKIEDRTS</sequence>
<dbReference type="OrthoDB" id="2140823at2759"/>
<keyword evidence="2" id="KW-0812">Transmembrane</keyword>
<evidence type="ECO:0000256" key="1">
    <source>
        <dbReference type="SAM" id="MobiDB-lite"/>
    </source>
</evidence>
<name>A0A1Y2FAF5_9FUNG</name>
<feature type="transmembrane region" description="Helical" evidence="2">
    <location>
        <begin position="42"/>
        <end position="59"/>
    </location>
</feature>
<organism evidence="3 4">
    <name type="scientific">Neocallimastix californiae</name>
    <dbReference type="NCBI Taxonomy" id="1754190"/>
    <lineage>
        <taxon>Eukaryota</taxon>
        <taxon>Fungi</taxon>
        <taxon>Fungi incertae sedis</taxon>
        <taxon>Chytridiomycota</taxon>
        <taxon>Chytridiomycota incertae sedis</taxon>
        <taxon>Neocallimastigomycetes</taxon>
        <taxon>Neocallimastigales</taxon>
        <taxon>Neocallimastigaceae</taxon>
        <taxon>Neocallimastix</taxon>
    </lineage>
</organism>
<feature type="transmembrane region" description="Helical" evidence="2">
    <location>
        <begin position="160"/>
        <end position="176"/>
    </location>
</feature>
<feature type="region of interest" description="Disordered" evidence="1">
    <location>
        <begin position="1"/>
        <end position="27"/>
    </location>
</feature>
<reference evidence="3 4" key="1">
    <citation type="submission" date="2016-08" db="EMBL/GenBank/DDBJ databases">
        <title>A Parts List for Fungal Cellulosomes Revealed by Comparative Genomics.</title>
        <authorList>
            <consortium name="DOE Joint Genome Institute"/>
            <person name="Haitjema C.H."/>
            <person name="Gilmore S.P."/>
            <person name="Henske J.K."/>
            <person name="Solomon K.V."/>
            <person name="De Groot R."/>
            <person name="Kuo A."/>
            <person name="Mondo S.J."/>
            <person name="Salamov A.A."/>
            <person name="Labutti K."/>
            <person name="Zhao Z."/>
            <person name="Chiniquy J."/>
            <person name="Barry K."/>
            <person name="Brewer H.M."/>
            <person name="Purvine S.O."/>
            <person name="Wright A.T."/>
            <person name="Boxma B."/>
            <person name="Van Alen T."/>
            <person name="Hackstein J.H."/>
            <person name="Baker S.E."/>
            <person name="Grigoriev I.V."/>
            <person name="O'Malley M.A."/>
        </authorList>
    </citation>
    <scope>NUCLEOTIDE SEQUENCE [LARGE SCALE GENOMIC DNA]</scope>
    <source>
        <strain evidence="3 4">G1</strain>
    </source>
</reference>
<comment type="caution">
    <text evidence="3">The sequence shown here is derived from an EMBL/GenBank/DDBJ whole genome shotgun (WGS) entry which is preliminary data.</text>
</comment>
<evidence type="ECO:0000313" key="3">
    <source>
        <dbReference type="EMBL" id="ORY80607.1"/>
    </source>
</evidence>
<keyword evidence="2" id="KW-0472">Membrane</keyword>
<evidence type="ECO:0000313" key="4">
    <source>
        <dbReference type="Proteomes" id="UP000193920"/>
    </source>
</evidence>
<proteinExistence type="predicted"/>
<feature type="transmembrane region" description="Helical" evidence="2">
    <location>
        <begin position="65"/>
        <end position="89"/>
    </location>
</feature>
<dbReference type="EMBL" id="MCOG01000012">
    <property type="protein sequence ID" value="ORY80607.1"/>
    <property type="molecule type" value="Genomic_DNA"/>
</dbReference>
<accession>A0A1Y2FAF5</accession>
<gene>
    <name evidence="3" type="ORF">LY90DRAFT_664473</name>
</gene>
<dbReference type="AlphaFoldDB" id="A0A1Y2FAF5"/>
<keyword evidence="4" id="KW-1185">Reference proteome</keyword>
<evidence type="ECO:0000256" key="2">
    <source>
        <dbReference type="SAM" id="Phobius"/>
    </source>
</evidence>
<keyword evidence="2" id="KW-1133">Transmembrane helix</keyword>
<dbReference type="Proteomes" id="UP000193920">
    <property type="component" value="Unassembled WGS sequence"/>
</dbReference>